<evidence type="ECO:0000256" key="1">
    <source>
        <dbReference type="SAM" id="SignalP"/>
    </source>
</evidence>
<evidence type="ECO:0000259" key="2">
    <source>
        <dbReference type="Pfam" id="PF12740"/>
    </source>
</evidence>
<dbReference type="Proteomes" id="UP000319342">
    <property type="component" value="Chromosome"/>
</dbReference>
<organism evidence="3 4">
    <name type="scientific">Rohdeia mirabilis</name>
    <dbReference type="NCBI Taxonomy" id="2528008"/>
    <lineage>
        <taxon>Bacteria</taxon>
        <taxon>Pseudomonadati</taxon>
        <taxon>Planctomycetota</taxon>
        <taxon>Planctomycetia</taxon>
        <taxon>Planctomycetia incertae sedis</taxon>
        <taxon>Rohdeia</taxon>
    </lineage>
</organism>
<sequence length="796" mass="83257" precursor="true">MSTPRAPQLGWLLRTLRPGVVAASVLAIASAPALGQTSELALDTEETVQIGPGTATVATLTGAQNAFALLALDVDPGPTLLGGDLVPLGLTPALTLLPFGATNGAGVASWVLPIPADPSFVGAQFYFGGAVADIAAPGGLALSNGASLEVVDVPTTRGVELGGRALNAAPGFTPQVVFQTGQPISVAVDAFRQPYVAGKQVDVYLVEARSAAEWASSAVLVDASSDGPETFRPRTTRFSSNHIVIEPGALPGSTGEELGAAYDVVVDTNRNGLLDDGDLIDGLGDEVGLYIVPEIGAPGPYAVTSTLYNGPTQWLRSKVYWPSNIASLSNLPFVQISHGNGHNYQWYDHLGEHLASWGFVVSSHRNNTVPGVQSAATTIIDNLDHFFGSLAAISPALVGKVDNTRIGMIGHSRGGEGVSIAYHRLFVGTVTPANYDISGIKIVSAIAPTYFEGSSSTPDTIHDGSYHLWVGGADADVNGCTSSAAPAVMGHYGWALGERSMINVQGAGHGAFHDGGGSTVSSGPCLLSRTDVHSIMRPHALALFSHYLKDDPAAEEFLWREWTDLRPLGVTSSSCAVVTVVHTSNDASTSLIVDDFESQGSLFVASSGAAVDFTVGNVSEGELTDNDNFTQSIGSEPFNAFTHGRGGEPTNGAVFSFGGGASQYFRYEIPIGMRDVSAYDQIAFMLAQQSRDTNTVSLGDELRFSLRLIDGNGRGKTLGVDGYGDGIGQPYQRGGCGTGTGWASEFESFRLPLVDFLRDDTLIDLTDVQYITFLFGSANGSASGRVAIDQVEFTLR</sequence>
<dbReference type="InterPro" id="IPR041127">
    <property type="entry name" value="PET_hydrolase/cutinase-like"/>
</dbReference>
<keyword evidence="1" id="KW-0732">Signal</keyword>
<gene>
    <name evidence="3" type="ORF">Pla163_27500</name>
</gene>
<accession>A0A518D2B2</accession>
<name>A0A518D2B2_9BACT</name>
<dbReference type="InterPro" id="IPR029058">
    <property type="entry name" value="AB_hydrolase_fold"/>
</dbReference>
<dbReference type="SUPFAM" id="SSF53474">
    <property type="entry name" value="alpha/beta-Hydrolases"/>
    <property type="match status" value="1"/>
</dbReference>
<keyword evidence="4" id="KW-1185">Reference proteome</keyword>
<dbReference type="RefSeq" id="WP_145189311.1">
    <property type="nucleotide sequence ID" value="NZ_CP036290.1"/>
</dbReference>
<dbReference type="PROSITE" id="PS00018">
    <property type="entry name" value="EF_HAND_1"/>
    <property type="match status" value="1"/>
</dbReference>
<reference evidence="3 4" key="1">
    <citation type="submission" date="2019-02" db="EMBL/GenBank/DDBJ databases">
        <title>Deep-cultivation of Planctomycetes and their phenomic and genomic characterization uncovers novel biology.</title>
        <authorList>
            <person name="Wiegand S."/>
            <person name="Jogler M."/>
            <person name="Boedeker C."/>
            <person name="Pinto D."/>
            <person name="Vollmers J."/>
            <person name="Rivas-Marin E."/>
            <person name="Kohn T."/>
            <person name="Peeters S.H."/>
            <person name="Heuer A."/>
            <person name="Rast P."/>
            <person name="Oberbeckmann S."/>
            <person name="Bunk B."/>
            <person name="Jeske O."/>
            <person name="Meyerdierks A."/>
            <person name="Storesund J.E."/>
            <person name="Kallscheuer N."/>
            <person name="Luecker S."/>
            <person name="Lage O.M."/>
            <person name="Pohl T."/>
            <person name="Merkel B.J."/>
            <person name="Hornburger P."/>
            <person name="Mueller R.-W."/>
            <person name="Bruemmer F."/>
            <person name="Labrenz M."/>
            <person name="Spormann A.M."/>
            <person name="Op den Camp H."/>
            <person name="Overmann J."/>
            <person name="Amann R."/>
            <person name="Jetten M.S.M."/>
            <person name="Mascher T."/>
            <person name="Medema M.H."/>
            <person name="Devos D.P."/>
            <person name="Kaster A.-K."/>
            <person name="Ovreas L."/>
            <person name="Rohde M."/>
            <person name="Galperin M.Y."/>
            <person name="Jogler C."/>
        </authorList>
    </citation>
    <scope>NUCLEOTIDE SEQUENCE [LARGE SCALE GENOMIC DNA]</scope>
    <source>
        <strain evidence="3 4">Pla163</strain>
    </source>
</reference>
<feature type="chain" id="PRO_5022042177" description="PET hydrolase/cutinase-like domain-containing protein" evidence="1">
    <location>
        <begin position="36"/>
        <end position="796"/>
    </location>
</feature>
<dbReference type="InterPro" id="IPR018247">
    <property type="entry name" value="EF_Hand_1_Ca_BS"/>
</dbReference>
<dbReference type="OrthoDB" id="266977at2"/>
<dbReference type="EMBL" id="CP036290">
    <property type="protein sequence ID" value="QDU85618.1"/>
    <property type="molecule type" value="Genomic_DNA"/>
</dbReference>
<protein>
    <recommendedName>
        <fullName evidence="2">PET hydrolase/cutinase-like domain-containing protein</fullName>
    </recommendedName>
</protein>
<dbReference type="Gene3D" id="3.40.50.1820">
    <property type="entry name" value="alpha/beta hydrolase"/>
    <property type="match status" value="1"/>
</dbReference>
<dbReference type="AlphaFoldDB" id="A0A518D2B2"/>
<proteinExistence type="predicted"/>
<evidence type="ECO:0000313" key="4">
    <source>
        <dbReference type="Proteomes" id="UP000319342"/>
    </source>
</evidence>
<feature type="domain" description="PET hydrolase/cutinase-like" evidence="2">
    <location>
        <begin position="298"/>
        <end position="421"/>
    </location>
</feature>
<evidence type="ECO:0000313" key="3">
    <source>
        <dbReference type="EMBL" id="QDU85618.1"/>
    </source>
</evidence>
<feature type="signal peptide" evidence="1">
    <location>
        <begin position="1"/>
        <end position="35"/>
    </location>
</feature>
<dbReference type="Pfam" id="PF12740">
    <property type="entry name" value="PETase"/>
    <property type="match status" value="1"/>
</dbReference>